<keyword evidence="4" id="KW-0046">Antibiotic resistance</keyword>
<evidence type="ECO:0000256" key="2">
    <source>
        <dbReference type="ARBA" id="ARBA00012865"/>
    </source>
</evidence>
<keyword evidence="6" id="KW-1185">Reference proteome</keyword>
<dbReference type="SMART" id="SM00671">
    <property type="entry name" value="SEL1"/>
    <property type="match status" value="1"/>
</dbReference>
<accession>A0A3D8IQ08</accession>
<dbReference type="SUPFAM" id="SSF81901">
    <property type="entry name" value="HCP-like"/>
    <property type="match status" value="1"/>
</dbReference>
<evidence type="ECO:0000256" key="4">
    <source>
        <dbReference type="ARBA" id="ARBA00023251"/>
    </source>
</evidence>
<dbReference type="EC" id="3.5.2.6" evidence="2"/>
<evidence type="ECO:0000256" key="1">
    <source>
        <dbReference type="ARBA" id="ARBA00001526"/>
    </source>
</evidence>
<gene>
    <name evidence="5" type="ORF">CQA53_01705</name>
</gene>
<dbReference type="Proteomes" id="UP000256379">
    <property type="component" value="Unassembled WGS sequence"/>
</dbReference>
<dbReference type="Gene3D" id="1.25.40.10">
    <property type="entry name" value="Tetratricopeptide repeat domain"/>
    <property type="match status" value="1"/>
</dbReference>
<proteinExistence type="predicted"/>
<comment type="caution">
    <text evidence="5">The sequence shown here is derived from an EMBL/GenBank/DDBJ whole genome shotgun (WGS) entry which is preliminary data.</text>
</comment>
<dbReference type="InterPro" id="IPR011990">
    <property type="entry name" value="TPR-like_helical_dom_sf"/>
</dbReference>
<evidence type="ECO:0000313" key="6">
    <source>
        <dbReference type="Proteomes" id="UP000256379"/>
    </source>
</evidence>
<comment type="catalytic activity">
    <reaction evidence="1">
        <text>a beta-lactam + H2O = a substituted beta-amino acid</text>
        <dbReference type="Rhea" id="RHEA:20401"/>
        <dbReference type="ChEBI" id="CHEBI:15377"/>
        <dbReference type="ChEBI" id="CHEBI:35627"/>
        <dbReference type="ChEBI" id="CHEBI:140347"/>
        <dbReference type="EC" id="3.5.2.6"/>
    </reaction>
</comment>
<reference evidence="5 6" key="1">
    <citation type="submission" date="2018-04" db="EMBL/GenBank/DDBJ databases">
        <title>Novel Campyloabacter and Helicobacter Species and Strains.</title>
        <authorList>
            <person name="Mannion A.J."/>
            <person name="Shen Z."/>
            <person name="Fox J.G."/>
        </authorList>
    </citation>
    <scope>NUCLEOTIDE SEQUENCE [LARGE SCALE GENOMIC DNA]</scope>
    <source>
        <strain evidence="5 6">MIT 17-337</strain>
    </source>
</reference>
<name>A0A3D8IQ08_9HELI</name>
<dbReference type="GO" id="GO:0008800">
    <property type="term" value="F:beta-lactamase activity"/>
    <property type="evidence" value="ECO:0007669"/>
    <property type="project" value="UniProtKB-EC"/>
</dbReference>
<evidence type="ECO:0000256" key="3">
    <source>
        <dbReference type="ARBA" id="ARBA00023157"/>
    </source>
</evidence>
<sequence>MSCKIKLFSYNIRNLQILFLSKGEVMKKSFVIILLCCIFQILYAKQEIYEDLIGYVYRHANPELAREYYANATTQWEYNQPEAAVQRYKMSCDLGLGTACAKLADIYENGLKGIPTNVKYAETFSALACALGDLPSCEKLK</sequence>
<dbReference type="InterPro" id="IPR006597">
    <property type="entry name" value="Sel1-like"/>
</dbReference>
<dbReference type="GO" id="GO:0046677">
    <property type="term" value="P:response to antibiotic"/>
    <property type="evidence" value="ECO:0007669"/>
    <property type="project" value="UniProtKB-KW"/>
</dbReference>
<dbReference type="AlphaFoldDB" id="A0A3D8IQ08"/>
<protein>
    <recommendedName>
        <fullName evidence="2">beta-lactamase</fullName>
        <ecNumber evidence="2">3.5.2.6</ecNumber>
    </recommendedName>
</protein>
<keyword evidence="3" id="KW-1015">Disulfide bond</keyword>
<evidence type="ECO:0000313" key="5">
    <source>
        <dbReference type="EMBL" id="RDU67005.1"/>
    </source>
</evidence>
<dbReference type="EMBL" id="NXLQ01000002">
    <property type="protein sequence ID" value="RDU67005.1"/>
    <property type="molecule type" value="Genomic_DNA"/>
</dbReference>
<organism evidence="5 6">
    <name type="scientific">Helicobacter didelphidarum</name>
    <dbReference type="NCBI Taxonomy" id="2040648"/>
    <lineage>
        <taxon>Bacteria</taxon>
        <taxon>Pseudomonadati</taxon>
        <taxon>Campylobacterota</taxon>
        <taxon>Epsilonproteobacteria</taxon>
        <taxon>Campylobacterales</taxon>
        <taxon>Helicobacteraceae</taxon>
        <taxon>Helicobacter</taxon>
    </lineage>
</organism>